<evidence type="ECO:0000256" key="12">
    <source>
        <dbReference type="SAM" id="MobiDB-lite"/>
    </source>
</evidence>
<keyword evidence="11 13" id="KW-0472">Membrane</keyword>
<keyword evidence="7" id="KW-0067">ATP-binding</keyword>
<dbReference type="SUPFAM" id="SSF81660">
    <property type="entry name" value="Metal cation-transporting ATPase, ATP-binding domain N"/>
    <property type="match status" value="1"/>
</dbReference>
<dbReference type="Pfam" id="PF13246">
    <property type="entry name" value="Cation_ATPase"/>
    <property type="match status" value="1"/>
</dbReference>
<keyword evidence="8" id="KW-0460">Magnesium</keyword>
<dbReference type="Pfam" id="PF00122">
    <property type="entry name" value="E1-E2_ATPase"/>
    <property type="match status" value="1"/>
</dbReference>
<dbReference type="GO" id="GO:0005524">
    <property type="term" value="F:ATP binding"/>
    <property type="evidence" value="ECO:0007669"/>
    <property type="project" value="UniProtKB-KW"/>
</dbReference>
<dbReference type="SFLD" id="SFLDG00002">
    <property type="entry name" value="C1.7:_P-type_atpase_like"/>
    <property type="match status" value="1"/>
</dbReference>
<evidence type="ECO:0000256" key="13">
    <source>
        <dbReference type="SAM" id="Phobius"/>
    </source>
</evidence>
<keyword evidence="3" id="KW-1003">Cell membrane</keyword>
<feature type="transmembrane region" description="Helical" evidence="13">
    <location>
        <begin position="701"/>
        <end position="723"/>
    </location>
</feature>
<dbReference type="SUPFAM" id="SSF81665">
    <property type="entry name" value="Calcium ATPase, transmembrane domain M"/>
    <property type="match status" value="1"/>
</dbReference>
<dbReference type="InterPro" id="IPR006068">
    <property type="entry name" value="ATPase_P-typ_cation-transptr_C"/>
</dbReference>
<dbReference type="PANTHER" id="PTHR43294:SF21">
    <property type="entry name" value="CATION TRANSPORTING ATPASE"/>
    <property type="match status" value="1"/>
</dbReference>
<gene>
    <name evidence="15" type="ORF">HGMM_OP2C020</name>
</gene>
<dbReference type="Pfam" id="PF00690">
    <property type="entry name" value="Cation_ATPase_N"/>
    <property type="match status" value="1"/>
</dbReference>
<dbReference type="SUPFAM" id="SSF81653">
    <property type="entry name" value="Calcium ATPase, transduction domain A"/>
    <property type="match status" value="1"/>
</dbReference>
<dbReference type="Gene3D" id="2.70.150.10">
    <property type="entry name" value="Calcium-transporting ATPase, cytoplasmic transduction domain A"/>
    <property type="match status" value="1"/>
</dbReference>
<evidence type="ECO:0000256" key="8">
    <source>
        <dbReference type="ARBA" id="ARBA00022842"/>
    </source>
</evidence>
<dbReference type="InterPro" id="IPR050510">
    <property type="entry name" value="Cation_transp_ATPase_P-type"/>
</dbReference>
<feature type="transmembrane region" description="Helical" evidence="13">
    <location>
        <begin position="743"/>
        <end position="766"/>
    </location>
</feature>
<evidence type="ECO:0000256" key="1">
    <source>
        <dbReference type="ARBA" id="ARBA00004651"/>
    </source>
</evidence>
<evidence type="ECO:0000256" key="4">
    <source>
        <dbReference type="ARBA" id="ARBA00022553"/>
    </source>
</evidence>
<evidence type="ECO:0000256" key="10">
    <source>
        <dbReference type="ARBA" id="ARBA00022989"/>
    </source>
</evidence>
<evidence type="ECO:0000256" key="9">
    <source>
        <dbReference type="ARBA" id="ARBA00022967"/>
    </source>
</evidence>
<evidence type="ECO:0000256" key="6">
    <source>
        <dbReference type="ARBA" id="ARBA00022741"/>
    </source>
</evidence>
<dbReference type="SFLD" id="SFLDF00027">
    <property type="entry name" value="p-type_atpase"/>
    <property type="match status" value="1"/>
</dbReference>
<dbReference type="PANTHER" id="PTHR43294">
    <property type="entry name" value="SODIUM/POTASSIUM-TRANSPORTING ATPASE SUBUNIT ALPHA"/>
    <property type="match status" value="1"/>
</dbReference>
<evidence type="ECO:0000256" key="7">
    <source>
        <dbReference type="ARBA" id="ARBA00022840"/>
    </source>
</evidence>
<dbReference type="GO" id="GO:0016887">
    <property type="term" value="F:ATP hydrolysis activity"/>
    <property type="evidence" value="ECO:0007669"/>
    <property type="project" value="InterPro"/>
</dbReference>
<dbReference type="GO" id="GO:0005886">
    <property type="term" value="C:plasma membrane"/>
    <property type="evidence" value="ECO:0007669"/>
    <property type="project" value="UniProtKB-SubCell"/>
</dbReference>
<dbReference type="InterPro" id="IPR001757">
    <property type="entry name" value="P_typ_ATPase"/>
</dbReference>
<sequence length="904" mass="99693">MEPWHSFTGDEALARLNTRRTGLTPREAAERLARCGPNEIRRHPLASPWHVLLKQFTNFFMWVLLFAALLAFVVSFLPGEEGRRLTAFFIVGIIVLSVALSFFQEYRAQKELAALESLLSSTAIVIRNGTRHRVDTTHLVPGDIIVLSQGQRVPADARVLESYSLRVDESPLTGESLSVDKSPQPVPADALLAEQTSMVFAATYVTHGTGLAVVVRTGMETAVGQIAHTLETIAERPTPFQQEVQRMARQMTLIVGVSAALLVPFLLLVIHEPWIDVALNTLSLAVATIPESLPIVLVFALALGARQMAARHAVVRNLSVVESLGSVDTICTDKTGTLTQGTMTVQWLFADGQLQEMSSALSMTARQMLWVGALCNEATLESPDTLIGDPVEVALLRAAHHAGWDIVHERARCPLVQEIPFSSERKMMTTVHHCDGQRLALTKGAPEIVLARCAFCRYQGEQLPLSDEHCQQVSQMIRRLEDAGMYVLALAEKVISESDSREDVERALTLLGLVAMIDPPRPEVPEAIVQAQRAGIRVVMITGDNARTARAIARSLHIGDRVIEAHELDGLSPHELRARITGIDIIARATPQTKLKALQALQDTGHFVAMTGDGVNDAPALKQAEVGIAMGQRGTDIAKESSDMVLLDDNFSTIIAAIEEGRRIFDNIRKFTNYLLSTSLGSVLVVVALSMAGYFPLSAKMLLWVNIVTDLIPASALAADPAVPHVMRRRPRHHDEPILNKAIYATIAGSIFRTLIAYSFIFWVGLQFGGVMYARTMLFTSIVLHAFTRVMVVRQLDELSLWSNRALLWSYGAAVGLQLLALYTPLRHLFGVVPLDWRAWAVMLPVVVGSSLAGIFMTRWILRWLPLWEENGSHSQGQQAVEQHPAHEYSEQHERESYSEKLPK</sequence>
<proteinExistence type="inferred from homology"/>
<dbReference type="InterPro" id="IPR018303">
    <property type="entry name" value="ATPase_P-typ_P_site"/>
</dbReference>
<dbReference type="PROSITE" id="PS00154">
    <property type="entry name" value="ATPASE_E1_E2"/>
    <property type="match status" value="1"/>
</dbReference>
<feature type="region of interest" description="Disordered" evidence="12">
    <location>
        <begin position="876"/>
        <end position="904"/>
    </location>
</feature>
<dbReference type="Gene3D" id="1.20.1110.10">
    <property type="entry name" value="Calcium-transporting ATPase, transmembrane domain"/>
    <property type="match status" value="1"/>
</dbReference>
<reference evidence="15" key="1">
    <citation type="journal article" date="2005" name="Environ. Microbiol.">
        <title>Genetic and functional properties of uncultivated thermophilic crenarchaeotes from a subsurface gold mine as revealed by analysis of genome fragments.</title>
        <authorList>
            <person name="Nunoura T."/>
            <person name="Hirayama H."/>
            <person name="Takami H."/>
            <person name="Oida H."/>
            <person name="Nishi S."/>
            <person name="Shimamura S."/>
            <person name="Suzuki Y."/>
            <person name="Inagaki F."/>
            <person name="Takai K."/>
            <person name="Nealson K.H."/>
            <person name="Horikoshi K."/>
        </authorList>
    </citation>
    <scope>NUCLEOTIDE SEQUENCE</scope>
</reference>
<comment type="subcellular location">
    <subcellularLocation>
        <location evidence="1">Cell membrane</location>
        <topology evidence="1">Multi-pass membrane protein</topology>
    </subcellularLocation>
</comment>
<evidence type="ECO:0000256" key="2">
    <source>
        <dbReference type="ARBA" id="ARBA00005675"/>
    </source>
</evidence>
<dbReference type="Gene3D" id="3.40.50.1000">
    <property type="entry name" value="HAD superfamily/HAD-like"/>
    <property type="match status" value="1"/>
</dbReference>
<comment type="similarity">
    <text evidence="2">Belongs to the cation transport ATPase (P-type) (TC 3.A.3) family. Type IIA subfamily.</text>
</comment>
<dbReference type="PRINTS" id="PR00120">
    <property type="entry name" value="HATPASE"/>
</dbReference>
<dbReference type="AlphaFoldDB" id="H5SQV3"/>
<dbReference type="Pfam" id="PF00689">
    <property type="entry name" value="Cation_ATPase_C"/>
    <property type="match status" value="1"/>
</dbReference>
<dbReference type="NCBIfam" id="TIGR01494">
    <property type="entry name" value="ATPase_P-type"/>
    <property type="match status" value="2"/>
</dbReference>
<keyword evidence="4" id="KW-0597">Phosphoprotein</keyword>
<dbReference type="Gene3D" id="3.40.1110.10">
    <property type="entry name" value="Calcium-transporting ATPase, cytoplasmic domain N"/>
    <property type="match status" value="1"/>
</dbReference>
<dbReference type="InterPro" id="IPR023299">
    <property type="entry name" value="ATPase_P-typ_cyto_dom_N"/>
</dbReference>
<dbReference type="FunFam" id="2.70.150.10:FF:000160">
    <property type="entry name" value="Sarcoplasmic/endoplasmic reticulum calcium ATPase 1"/>
    <property type="match status" value="1"/>
</dbReference>
<evidence type="ECO:0000256" key="11">
    <source>
        <dbReference type="ARBA" id="ARBA00023136"/>
    </source>
</evidence>
<evidence type="ECO:0000256" key="5">
    <source>
        <dbReference type="ARBA" id="ARBA00022692"/>
    </source>
</evidence>
<dbReference type="InterPro" id="IPR059000">
    <property type="entry name" value="ATPase_P-type_domA"/>
</dbReference>
<feature type="domain" description="Cation-transporting P-type ATPase N-terminal" evidence="14">
    <location>
        <begin position="3"/>
        <end position="76"/>
    </location>
</feature>
<evidence type="ECO:0000313" key="15">
    <source>
        <dbReference type="EMBL" id="BAL58470.1"/>
    </source>
</evidence>
<dbReference type="InterPro" id="IPR004014">
    <property type="entry name" value="ATPase_P-typ_cation-transptr_N"/>
</dbReference>
<feature type="transmembrane region" description="Helical" evidence="13">
    <location>
        <begin position="59"/>
        <end position="79"/>
    </location>
</feature>
<dbReference type="InterPro" id="IPR023298">
    <property type="entry name" value="ATPase_P-typ_TM_dom_sf"/>
</dbReference>
<evidence type="ECO:0000259" key="14">
    <source>
        <dbReference type="SMART" id="SM00831"/>
    </source>
</evidence>
<feature type="transmembrane region" description="Helical" evidence="13">
    <location>
        <begin position="806"/>
        <end position="825"/>
    </location>
</feature>
<keyword evidence="9" id="KW-1278">Translocase</keyword>
<keyword evidence="6" id="KW-0547">Nucleotide-binding</keyword>
<feature type="transmembrane region" description="Helical" evidence="13">
    <location>
        <begin position="772"/>
        <end position="794"/>
    </location>
</feature>
<feature type="compositionally biased region" description="Basic and acidic residues" evidence="12">
    <location>
        <begin position="884"/>
        <end position="904"/>
    </location>
</feature>
<reference evidence="15" key="2">
    <citation type="journal article" date="2012" name="PLoS ONE">
        <title>A Deeply Branching Thermophilic Bacterium with an Ancient Acetyl-CoA Pathway Dominates a Subsurface Ecosystem.</title>
        <authorList>
            <person name="Takami H."/>
            <person name="Noguchi H."/>
            <person name="Takaki Y."/>
            <person name="Uchiyama I."/>
            <person name="Toyoda A."/>
            <person name="Nishi S."/>
            <person name="Chee G.-J."/>
            <person name="Arai W."/>
            <person name="Nunoura T."/>
            <person name="Itoh T."/>
            <person name="Hattori M."/>
            <person name="Takai K."/>
        </authorList>
    </citation>
    <scope>NUCLEOTIDE SEQUENCE</scope>
</reference>
<feature type="transmembrane region" description="Helical" evidence="13">
    <location>
        <begin position="282"/>
        <end position="303"/>
    </location>
</feature>
<protein>
    <submittedName>
        <fullName evidence="15">Ca2+-transporting ATPase</fullName>
    </submittedName>
</protein>
<dbReference type="SUPFAM" id="SSF56784">
    <property type="entry name" value="HAD-like"/>
    <property type="match status" value="1"/>
</dbReference>
<dbReference type="InterPro" id="IPR023214">
    <property type="entry name" value="HAD_sf"/>
</dbReference>
<feature type="transmembrane region" description="Helical" evidence="13">
    <location>
        <begin position="837"/>
        <end position="857"/>
    </location>
</feature>
<feature type="transmembrane region" description="Helical" evidence="13">
    <location>
        <begin position="671"/>
        <end position="695"/>
    </location>
</feature>
<dbReference type="InterPro" id="IPR008250">
    <property type="entry name" value="ATPase_P-typ_transduc_dom_A_sf"/>
</dbReference>
<feature type="transmembrane region" description="Helical" evidence="13">
    <location>
        <begin position="85"/>
        <end position="103"/>
    </location>
</feature>
<dbReference type="EMBL" id="AP011801">
    <property type="protein sequence ID" value="BAL58470.1"/>
    <property type="molecule type" value="Genomic_DNA"/>
</dbReference>
<keyword evidence="10 13" id="KW-1133">Transmembrane helix</keyword>
<accession>H5SQV3</accession>
<evidence type="ECO:0000256" key="3">
    <source>
        <dbReference type="ARBA" id="ARBA00022475"/>
    </source>
</evidence>
<keyword evidence="5 13" id="KW-0812">Transmembrane</keyword>
<dbReference type="InterPro" id="IPR044492">
    <property type="entry name" value="P_typ_ATPase_HD_dom"/>
</dbReference>
<name>H5SQV3_ACEAU</name>
<dbReference type="PRINTS" id="PR00119">
    <property type="entry name" value="CATATPASE"/>
</dbReference>
<feature type="transmembrane region" description="Helical" evidence="13">
    <location>
        <begin position="251"/>
        <end position="270"/>
    </location>
</feature>
<dbReference type="SMART" id="SM00831">
    <property type="entry name" value="Cation_ATPase_N"/>
    <property type="match status" value="1"/>
</dbReference>
<dbReference type="SFLD" id="SFLDS00003">
    <property type="entry name" value="Haloacid_Dehalogenase"/>
    <property type="match status" value="1"/>
</dbReference>
<organism evidence="15">
    <name type="scientific">Acetithermum autotrophicum</name>
    <dbReference type="NCBI Taxonomy" id="1446466"/>
    <lineage>
        <taxon>Bacteria</taxon>
        <taxon>Candidatus Bipolaricaulota</taxon>
        <taxon>Candidatus Acetithermum</taxon>
    </lineage>
</organism>
<dbReference type="InterPro" id="IPR036412">
    <property type="entry name" value="HAD-like_sf"/>
</dbReference>